<comment type="caution">
    <text evidence="9">The sequence shown here is derived from an EMBL/GenBank/DDBJ whole genome shotgun (WGS) entry which is preliminary data.</text>
</comment>
<dbReference type="EC" id="3.1.1.-" evidence="8"/>
<evidence type="ECO:0000256" key="8">
    <source>
        <dbReference type="RuleBase" id="RU361238"/>
    </source>
</evidence>
<accession>A0A423XBV7</accession>
<keyword evidence="2" id="KW-0719">Serine esterase</keyword>
<evidence type="ECO:0000256" key="5">
    <source>
        <dbReference type="ARBA" id="ARBA00022801"/>
    </source>
</evidence>
<organism evidence="9 10">
    <name type="scientific">Cytospora leucostoma</name>
    <dbReference type="NCBI Taxonomy" id="1230097"/>
    <lineage>
        <taxon>Eukaryota</taxon>
        <taxon>Fungi</taxon>
        <taxon>Dikarya</taxon>
        <taxon>Ascomycota</taxon>
        <taxon>Pezizomycotina</taxon>
        <taxon>Sordariomycetes</taxon>
        <taxon>Sordariomycetidae</taxon>
        <taxon>Diaporthales</taxon>
        <taxon>Cytosporaceae</taxon>
        <taxon>Cytospora</taxon>
    </lineage>
</organism>
<evidence type="ECO:0000256" key="6">
    <source>
        <dbReference type="ARBA" id="ARBA00022837"/>
    </source>
</evidence>
<dbReference type="SUPFAM" id="SSF53474">
    <property type="entry name" value="alpha/beta-Hydrolases"/>
    <property type="match status" value="1"/>
</dbReference>
<protein>
    <recommendedName>
        <fullName evidence="8">Carboxylic ester hydrolase</fullName>
        <ecNumber evidence="8">3.1.1.-</ecNumber>
    </recommendedName>
</protein>
<dbReference type="GO" id="GO:0046872">
    <property type="term" value="F:metal ion binding"/>
    <property type="evidence" value="ECO:0007669"/>
    <property type="project" value="UniProtKB-KW"/>
</dbReference>
<sequence>MKTANLITANFAALAGAEALVNLEAACTVEALQGALPSNATILSAVPVANGSSYGQGAADLPYSTDPTNLPENCAVIVNVTSSTSSSYTIGLFLPTLWNGRFLQVGQGVFAGGINWSDMGAGLQYGFAVASTNTGHNSSLTDASWALNEPEKKLDWGYRAIHGSVVLGKALTESYYGQSIAYSYYNGASTGGRQGLREAEYDANSFDGLLIGAAAWWTSHLHTWITKFAIYNLDTNTSTRIPAALFDAVGAEVLEQCDPVDGLVDNIISSPELCDFNSSALLCGSPGRNESNCLTAAQLTTLDKIYGDYYADGQFAFPGVELGTEEQYVNELSGTEPSEIGQGYIKYFVLNDSNWDWTTYDDSLVWQADTADPGSPTADHYDAFAAVKESGGKILMYHGMCDGIISTRSSNVFYSRVADALGGYDQLRDWFRLFLVPGMQHVDKTPTAVNAPWYFAGANSQAQLGTDIYSVPGFEDSEHDALLALMNWVENNVTVDSFIATTWNSPYDPSSGVYRQRPICPYPQKAVYDGTGDVDAASSWSCPGF</sequence>
<evidence type="ECO:0000256" key="1">
    <source>
        <dbReference type="ARBA" id="ARBA00006249"/>
    </source>
</evidence>
<dbReference type="Proteomes" id="UP000285146">
    <property type="component" value="Unassembled WGS sequence"/>
</dbReference>
<dbReference type="InParanoid" id="A0A423XBV7"/>
<comment type="similarity">
    <text evidence="1 8">Belongs to the tannase family.</text>
</comment>
<evidence type="ECO:0000256" key="7">
    <source>
        <dbReference type="ARBA" id="ARBA00023157"/>
    </source>
</evidence>
<evidence type="ECO:0000256" key="3">
    <source>
        <dbReference type="ARBA" id="ARBA00022723"/>
    </source>
</evidence>
<dbReference type="EMBL" id="LKEB01000019">
    <property type="protein sequence ID" value="ROW13486.1"/>
    <property type="molecule type" value="Genomic_DNA"/>
</dbReference>
<dbReference type="AlphaFoldDB" id="A0A423XBV7"/>
<name>A0A423XBV7_9PEZI</name>
<dbReference type="OrthoDB" id="3039123at2759"/>
<keyword evidence="4 8" id="KW-0732">Signal</keyword>
<dbReference type="PANTHER" id="PTHR33938">
    <property type="entry name" value="FERULOYL ESTERASE B-RELATED"/>
    <property type="match status" value="1"/>
</dbReference>
<keyword evidence="3" id="KW-0479">Metal-binding</keyword>
<keyword evidence="5 8" id="KW-0378">Hydrolase</keyword>
<feature type="chain" id="PRO_5018821548" description="Carboxylic ester hydrolase" evidence="8">
    <location>
        <begin position="20"/>
        <end position="545"/>
    </location>
</feature>
<dbReference type="STRING" id="1230097.A0A423XBV7"/>
<feature type="signal peptide" evidence="8">
    <location>
        <begin position="1"/>
        <end position="19"/>
    </location>
</feature>
<reference evidence="9 10" key="1">
    <citation type="submission" date="2015-09" db="EMBL/GenBank/DDBJ databases">
        <title>Host preference determinants of Valsa canker pathogens revealed by comparative genomics.</title>
        <authorList>
            <person name="Yin Z."/>
            <person name="Huang L."/>
        </authorList>
    </citation>
    <scope>NUCLEOTIDE SEQUENCE [LARGE SCALE GENOMIC DNA]</scope>
    <source>
        <strain evidence="9 10">SXYLt</strain>
    </source>
</reference>
<evidence type="ECO:0000256" key="2">
    <source>
        <dbReference type="ARBA" id="ARBA00022487"/>
    </source>
</evidence>
<keyword evidence="6" id="KW-0106">Calcium</keyword>
<evidence type="ECO:0000313" key="10">
    <source>
        <dbReference type="Proteomes" id="UP000285146"/>
    </source>
</evidence>
<keyword evidence="7" id="KW-1015">Disulfide bond</keyword>
<evidence type="ECO:0000313" key="9">
    <source>
        <dbReference type="EMBL" id="ROW13486.1"/>
    </source>
</evidence>
<dbReference type="Pfam" id="PF07519">
    <property type="entry name" value="Tannase"/>
    <property type="match status" value="1"/>
</dbReference>
<dbReference type="GO" id="GO:0030600">
    <property type="term" value="F:feruloyl esterase activity"/>
    <property type="evidence" value="ECO:0007669"/>
    <property type="project" value="UniProtKB-ARBA"/>
</dbReference>
<evidence type="ECO:0000256" key="4">
    <source>
        <dbReference type="ARBA" id="ARBA00022729"/>
    </source>
</evidence>
<keyword evidence="10" id="KW-1185">Reference proteome</keyword>
<dbReference type="InterPro" id="IPR011118">
    <property type="entry name" value="Tannase/feruloyl_esterase"/>
</dbReference>
<dbReference type="PANTHER" id="PTHR33938:SF2">
    <property type="entry name" value="CARBOXYLIC ESTER HYDROLASE"/>
    <property type="match status" value="1"/>
</dbReference>
<proteinExistence type="inferred from homology"/>
<gene>
    <name evidence="9" type="ORF">VPNG_04347</name>
</gene>
<dbReference type="InterPro" id="IPR029058">
    <property type="entry name" value="AB_hydrolase_fold"/>
</dbReference>